<keyword evidence="2" id="KW-1185">Reference proteome</keyword>
<gene>
    <name evidence="1" type="ORF">F5144DRAFT_477043</name>
</gene>
<name>A0ACB7PEE0_9PEZI</name>
<dbReference type="Proteomes" id="UP000724584">
    <property type="component" value="Unassembled WGS sequence"/>
</dbReference>
<reference evidence="1 2" key="1">
    <citation type="journal article" date="2021" name="Nat. Commun.">
        <title>Genetic determinants of endophytism in the Arabidopsis root mycobiome.</title>
        <authorList>
            <person name="Mesny F."/>
            <person name="Miyauchi S."/>
            <person name="Thiergart T."/>
            <person name="Pickel B."/>
            <person name="Atanasova L."/>
            <person name="Karlsson M."/>
            <person name="Huettel B."/>
            <person name="Barry K.W."/>
            <person name="Haridas S."/>
            <person name="Chen C."/>
            <person name="Bauer D."/>
            <person name="Andreopoulos W."/>
            <person name="Pangilinan J."/>
            <person name="LaButti K."/>
            <person name="Riley R."/>
            <person name="Lipzen A."/>
            <person name="Clum A."/>
            <person name="Drula E."/>
            <person name="Henrissat B."/>
            <person name="Kohler A."/>
            <person name="Grigoriev I.V."/>
            <person name="Martin F.M."/>
            <person name="Hacquard S."/>
        </authorList>
    </citation>
    <scope>NUCLEOTIDE SEQUENCE [LARGE SCALE GENOMIC DNA]</scope>
    <source>
        <strain evidence="1 2">MPI-SDFR-AT-0079</strain>
    </source>
</reference>
<feature type="non-terminal residue" evidence="1">
    <location>
        <position position="220"/>
    </location>
</feature>
<accession>A0ACB7PEE0</accession>
<comment type="caution">
    <text evidence="1">The sequence shown here is derived from an EMBL/GenBank/DDBJ whole genome shotgun (WGS) entry which is preliminary data.</text>
</comment>
<organism evidence="1 2">
    <name type="scientific">Chaetomium tenue</name>
    <dbReference type="NCBI Taxonomy" id="1854479"/>
    <lineage>
        <taxon>Eukaryota</taxon>
        <taxon>Fungi</taxon>
        <taxon>Dikarya</taxon>
        <taxon>Ascomycota</taxon>
        <taxon>Pezizomycotina</taxon>
        <taxon>Sordariomycetes</taxon>
        <taxon>Sordariomycetidae</taxon>
        <taxon>Sordariales</taxon>
        <taxon>Chaetomiaceae</taxon>
        <taxon>Chaetomium</taxon>
    </lineage>
</organism>
<sequence length="220" mass="23667">MDSNGVLEALPVLTARGFETLKTMPLVTTAIAMALVYVLLQALGARVDPREPPLVKPRLPLIGHIIGMMREQAQYHITLQRSTGKPIATLPMLTGKMYAVWDPYLTAAGLRNKALSTVPHVLDATPVLAQVSPQTADLLAGPDGPRLVNDMMHQVIPTSLKGANMQHLNQTALTSLASQLSTLAPSTTTPTPIPNTWLWIRDLLTSATSTAIYGAPHNPF</sequence>
<protein>
    <submittedName>
        <fullName evidence="1">Uncharacterized protein</fullName>
    </submittedName>
</protein>
<dbReference type="EMBL" id="JAGIZQ010000002">
    <property type="protein sequence ID" value="KAH6640310.1"/>
    <property type="molecule type" value="Genomic_DNA"/>
</dbReference>
<evidence type="ECO:0000313" key="2">
    <source>
        <dbReference type="Proteomes" id="UP000724584"/>
    </source>
</evidence>
<proteinExistence type="predicted"/>
<evidence type="ECO:0000313" key="1">
    <source>
        <dbReference type="EMBL" id="KAH6640310.1"/>
    </source>
</evidence>